<evidence type="ECO:0000259" key="5">
    <source>
        <dbReference type="PROSITE" id="PS50110"/>
    </source>
</evidence>
<dbReference type="Gene3D" id="3.40.50.2300">
    <property type="match status" value="1"/>
</dbReference>
<evidence type="ECO:0000259" key="4">
    <source>
        <dbReference type="PROSITE" id="PS50043"/>
    </source>
</evidence>
<feature type="domain" description="Response regulatory" evidence="5">
    <location>
        <begin position="12"/>
        <end position="131"/>
    </location>
</feature>
<dbReference type="RefSeq" id="WP_074300818.1">
    <property type="nucleotide sequence ID" value="NZ_FSRU01000002.1"/>
</dbReference>
<dbReference type="SUPFAM" id="SSF46894">
    <property type="entry name" value="C-terminal effector domain of the bipartite response regulators"/>
    <property type="match status" value="1"/>
</dbReference>
<dbReference type="PROSITE" id="PS50043">
    <property type="entry name" value="HTH_LUXR_2"/>
    <property type="match status" value="1"/>
</dbReference>
<dbReference type="CDD" id="cd06170">
    <property type="entry name" value="LuxR_C_like"/>
    <property type="match status" value="1"/>
</dbReference>
<dbReference type="Gene3D" id="1.10.10.10">
    <property type="entry name" value="Winged helix-like DNA-binding domain superfamily/Winged helix DNA-binding domain"/>
    <property type="match status" value="1"/>
</dbReference>
<feature type="modified residue" description="4-aspartylphosphate" evidence="3">
    <location>
        <position position="63"/>
    </location>
</feature>
<evidence type="ECO:0000256" key="3">
    <source>
        <dbReference type="PROSITE-ProRule" id="PRU00169"/>
    </source>
</evidence>
<name>A0A1N6L4A8_9BURK</name>
<accession>A0A1N6L4A8</accession>
<dbReference type="CDD" id="cd17535">
    <property type="entry name" value="REC_NarL-like"/>
    <property type="match status" value="1"/>
</dbReference>
<keyword evidence="1 3" id="KW-0597">Phosphoprotein</keyword>
<dbReference type="InterPro" id="IPR016032">
    <property type="entry name" value="Sig_transdc_resp-reg_C-effctor"/>
</dbReference>
<dbReference type="InterPro" id="IPR036388">
    <property type="entry name" value="WH-like_DNA-bd_sf"/>
</dbReference>
<dbReference type="AlphaFoldDB" id="A0A1N6L4A8"/>
<dbReference type="SMART" id="SM00448">
    <property type="entry name" value="REC"/>
    <property type="match status" value="1"/>
</dbReference>
<dbReference type="SUPFAM" id="SSF52172">
    <property type="entry name" value="CheY-like"/>
    <property type="match status" value="1"/>
</dbReference>
<dbReference type="Proteomes" id="UP000185151">
    <property type="component" value="Unassembled WGS sequence"/>
</dbReference>
<proteinExistence type="predicted"/>
<dbReference type="InterPro" id="IPR058245">
    <property type="entry name" value="NreC/VraR/RcsB-like_REC"/>
</dbReference>
<dbReference type="Pfam" id="PF00072">
    <property type="entry name" value="Response_reg"/>
    <property type="match status" value="1"/>
</dbReference>
<organism evidence="6 7">
    <name type="scientific">Paraburkholderia phenazinium</name>
    <dbReference type="NCBI Taxonomy" id="60549"/>
    <lineage>
        <taxon>Bacteria</taxon>
        <taxon>Pseudomonadati</taxon>
        <taxon>Pseudomonadota</taxon>
        <taxon>Betaproteobacteria</taxon>
        <taxon>Burkholderiales</taxon>
        <taxon>Burkholderiaceae</taxon>
        <taxon>Paraburkholderia</taxon>
    </lineage>
</organism>
<evidence type="ECO:0000256" key="2">
    <source>
        <dbReference type="ARBA" id="ARBA00023125"/>
    </source>
</evidence>
<dbReference type="InterPro" id="IPR001789">
    <property type="entry name" value="Sig_transdc_resp-reg_receiver"/>
</dbReference>
<dbReference type="InterPro" id="IPR000792">
    <property type="entry name" value="Tscrpt_reg_LuxR_C"/>
</dbReference>
<dbReference type="PROSITE" id="PS50110">
    <property type="entry name" value="RESPONSE_REGULATORY"/>
    <property type="match status" value="1"/>
</dbReference>
<dbReference type="EMBL" id="FSRU01000002">
    <property type="protein sequence ID" value="SIO63613.1"/>
    <property type="molecule type" value="Genomic_DNA"/>
</dbReference>
<dbReference type="Pfam" id="PF00196">
    <property type="entry name" value="GerE"/>
    <property type="match status" value="1"/>
</dbReference>
<sequence>MNEGADTSTPIRAIIADDHPLVLLAIESLMTGFPNMQIVGRASDATELMAVADRVECDLAVIDLYMPGSVDADALGTLKQFRRRYPDVALVVLTMETAPAVLERLMSLGVEAVMSKRDRIDLIHVAIITALAHERYVGPAVRAAIAEASIARRREFVRELLTPREIEVLKQYASGIGVTEIANLLGRSVKTISSQKCKAMRKLALHSDSELFKFAAEHGLLPDDLPQHRH</sequence>
<keyword evidence="7" id="KW-1185">Reference proteome</keyword>
<keyword evidence="2" id="KW-0238">DNA-binding</keyword>
<dbReference type="GO" id="GO:0003677">
    <property type="term" value="F:DNA binding"/>
    <property type="evidence" value="ECO:0007669"/>
    <property type="project" value="UniProtKB-KW"/>
</dbReference>
<gene>
    <name evidence="6" type="ORF">SAMN05444165_5911</name>
</gene>
<protein>
    <submittedName>
        <fullName evidence="6">Two component transcriptional regulator, LuxR family</fullName>
    </submittedName>
</protein>
<dbReference type="PRINTS" id="PR00038">
    <property type="entry name" value="HTHLUXR"/>
</dbReference>
<evidence type="ECO:0000313" key="6">
    <source>
        <dbReference type="EMBL" id="SIO63613.1"/>
    </source>
</evidence>
<dbReference type="PANTHER" id="PTHR43214">
    <property type="entry name" value="TWO-COMPONENT RESPONSE REGULATOR"/>
    <property type="match status" value="1"/>
</dbReference>
<dbReference type="PANTHER" id="PTHR43214:SF17">
    <property type="entry name" value="TRANSCRIPTIONAL REGULATORY PROTEIN RCSB"/>
    <property type="match status" value="1"/>
</dbReference>
<feature type="domain" description="HTH luxR-type" evidence="4">
    <location>
        <begin position="154"/>
        <end position="219"/>
    </location>
</feature>
<evidence type="ECO:0000313" key="7">
    <source>
        <dbReference type="Proteomes" id="UP000185151"/>
    </source>
</evidence>
<dbReference type="OrthoDB" id="8585266at2"/>
<dbReference type="InterPro" id="IPR011006">
    <property type="entry name" value="CheY-like_superfamily"/>
</dbReference>
<dbReference type="InterPro" id="IPR039420">
    <property type="entry name" value="WalR-like"/>
</dbReference>
<evidence type="ECO:0000256" key="1">
    <source>
        <dbReference type="ARBA" id="ARBA00022553"/>
    </source>
</evidence>
<reference evidence="6 7" key="1">
    <citation type="submission" date="2016-11" db="EMBL/GenBank/DDBJ databases">
        <authorList>
            <person name="Jaros S."/>
            <person name="Januszkiewicz K."/>
            <person name="Wedrychowicz H."/>
        </authorList>
    </citation>
    <scope>NUCLEOTIDE SEQUENCE [LARGE SCALE GENOMIC DNA]</scope>
    <source>
        <strain evidence="6 7">GAS95</strain>
    </source>
</reference>
<dbReference type="GO" id="GO:0006355">
    <property type="term" value="P:regulation of DNA-templated transcription"/>
    <property type="evidence" value="ECO:0007669"/>
    <property type="project" value="InterPro"/>
</dbReference>
<dbReference type="GO" id="GO:0000160">
    <property type="term" value="P:phosphorelay signal transduction system"/>
    <property type="evidence" value="ECO:0007669"/>
    <property type="project" value="InterPro"/>
</dbReference>
<dbReference type="SMART" id="SM00421">
    <property type="entry name" value="HTH_LUXR"/>
    <property type="match status" value="1"/>
</dbReference>